<feature type="compositionally biased region" description="Polar residues" evidence="6">
    <location>
        <begin position="82"/>
        <end position="92"/>
    </location>
</feature>
<evidence type="ECO:0000256" key="4">
    <source>
        <dbReference type="ARBA" id="ARBA00023163"/>
    </source>
</evidence>
<feature type="compositionally biased region" description="Basic residues" evidence="6">
    <location>
        <begin position="213"/>
        <end position="222"/>
    </location>
</feature>
<keyword evidence="2" id="KW-0805">Transcription regulation</keyword>
<keyword evidence="4" id="KW-0804">Transcription</keyword>
<dbReference type="GO" id="GO:0003677">
    <property type="term" value="F:DNA binding"/>
    <property type="evidence" value="ECO:0007669"/>
    <property type="project" value="UniProtKB-KW"/>
</dbReference>
<dbReference type="Proteomes" id="UP001152561">
    <property type="component" value="Unassembled WGS sequence"/>
</dbReference>
<evidence type="ECO:0000256" key="2">
    <source>
        <dbReference type="ARBA" id="ARBA00023015"/>
    </source>
</evidence>
<feature type="region of interest" description="Disordered" evidence="6">
    <location>
        <begin position="185"/>
        <end position="229"/>
    </location>
</feature>
<comment type="caution">
    <text evidence="8">The sequence shown here is derived from an EMBL/GenBank/DDBJ whole genome shotgun (WGS) entry which is preliminary data.</text>
</comment>
<dbReference type="Gene3D" id="2.40.330.10">
    <property type="entry name" value="DNA-binding pseudobarrel domain"/>
    <property type="match status" value="3"/>
</dbReference>
<evidence type="ECO:0000256" key="5">
    <source>
        <dbReference type="ARBA" id="ARBA00023242"/>
    </source>
</evidence>
<dbReference type="AlphaFoldDB" id="A0A9Q1MY61"/>
<dbReference type="PANTHER" id="PTHR34951">
    <property type="entry name" value="B6F COMPLEX SUBUNIT, PUTATIVE, EXPRESSED-RELATED"/>
    <property type="match status" value="1"/>
</dbReference>
<dbReference type="InterPro" id="IPR003340">
    <property type="entry name" value="B3_DNA-bd"/>
</dbReference>
<evidence type="ECO:0000313" key="9">
    <source>
        <dbReference type="Proteomes" id="UP001152561"/>
    </source>
</evidence>
<keyword evidence="9" id="KW-1185">Reference proteome</keyword>
<sequence>MSREGRMPDTFNMEMNKLIVPTDDFWFVSVNKAVYIFDLAATETDYQIRSHGNSKFSDVGQDISHGKDKIVSDKDGFETEQGPESSDMSSELSHGAKRRKIASRRINLWRCYERRSRTNKFHDEGRLIKNLQADELMLKVHIFRSRVEENSTKLHTDSLSEPTPSIGINFILQFDGSKHTEFSDAFGPVSSSRTNHKTDTKKSLTESVVHRSPFNRHKRGRPRAAEANRASNAAKMFTPENPHFMMILEKYNVVRNYILNIPPEFVRDYMPKTSVPIELQDSDGNKWNAHCVRRKTSMFLSKGWKIPTTYTEYMNGKLPRKVSLRDRFGNMWPIGVTKTGRNFHFQYGWEKFIKENTIEFGDFLTFDYDGNGVFDFKLLGTTGCEKKGAGGLKLDVKEEDEEEMNVEHQKSEVPKWKWPSDSSSFDDNDEGYVVEEEEEEDEEYDVADEEIEEERNERATIIFKKKEPRSKGRHVEEEEEKDDDDKEEFEKEVKEEEKEEEEETEKASRSKHRHMEEEKETEMMPRSKHKFVDEEKDEEENNERASIKKKAPCTKCRFAEEEEDDEEEESDEETEEKEEEKEKERAGTFKKKAPCSKAGCKRGTVRKVRESHDPFGKDIFRNGRTTQPKNPYFVAKIRAERKDQLYVPFDVVRDYKLELPPSMTIRDSAGREVETKCKNWKDGRIWLHGGWRKLCRLNLVEKNDRCICEFVREGNKGLYLQVQFLHEGASSHPSKNNKK</sequence>
<evidence type="ECO:0000313" key="8">
    <source>
        <dbReference type="EMBL" id="KAJ8572312.1"/>
    </source>
</evidence>
<accession>A0A9Q1MY61</accession>
<reference evidence="9" key="1">
    <citation type="journal article" date="2023" name="Proc. Natl. Acad. Sci. U.S.A.">
        <title>Genomic and structural basis for evolution of tropane alkaloid biosynthesis.</title>
        <authorList>
            <person name="Wanga Y.-J."/>
            <person name="Taina T."/>
            <person name="Yua J.-Y."/>
            <person name="Lia J."/>
            <person name="Xua B."/>
            <person name="Chenc J."/>
            <person name="D'Auriad J.C."/>
            <person name="Huanga J.-P."/>
            <person name="Huanga S.-X."/>
        </authorList>
    </citation>
    <scope>NUCLEOTIDE SEQUENCE [LARGE SCALE GENOMIC DNA]</scope>
    <source>
        <strain evidence="9">cv. KIB-2019</strain>
    </source>
</reference>
<feature type="domain" description="TF-B3" evidence="7">
    <location>
        <begin position="630"/>
        <end position="726"/>
    </location>
</feature>
<feature type="compositionally biased region" description="Acidic residues" evidence="6">
    <location>
        <begin position="477"/>
        <end position="487"/>
    </location>
</feature>
<keyword evidence="5" id="KW-0539">Nucleus</keyword>
<dbReference type="GO" id="GO:0005634">
    <property type="term" value="C:nucleus"/>
    <property type="evidence" value="ECO:0007669"/>
    <property type="project" value="UniProtKB-SubCell"/>
</dbReference>
<organism evidence="8 9">
    <name type="scientific">Anisodus acutangulus</name>
    <dbReference type="NCBI Taxonomy" id="402998"/>
    <lineage>
        <taxon>Eukaryota</taxon>
        <taxon>Viridiplantae</taxon>
        <taxon>Streptophyta</taxon>
        <taxon>Embryophyta</taxon>
        <taxon>Tracheophyta</taxon>
        <taxon>Spermatophyta</taxon>
        <taxon>Magnoliopsida</taxon>
        <taxon>eudicotyledons</taxon>
        <taxon>Gunneridae</taxon>
        <taxon>Pentapetalae</taxon>
        <taxon>asterids</taxon>
        <taxon>lamiids</taxon>
        <taxon>Solanales</taxon>
        <taxon>Solanaceae</taxon>
        <taxon>Solanoideae</taxon>
        <taxon>Hyoscyameae</taxon>
        <taxon>Anisodus</taxon>
    </lineage>
</organism>
<protein>
    <recommendedName>
        <fullName evidence="7">TF-B3 domain-containing protein</fullName>
    </recommendedName>
</protein>
<feature type="compositionally biased region" description="Acidic residues" evidence="6">
    <location>
        <begin position="424"/>
        <end position="454"/>
    </location>
</feature>
<dbReference type="PANTHER" id="PTHR34951:SF7">
    <property type="entry name" value="TF-B3 DOMAIN-CONTAINING PROTEIN"/>
    <property type="match status" value="1"/>
</dbReference>
<evidence type="ECO:0000259" key="7">
    <source>
        <dbReference type="PROSITE" id="PS50863"/>
    </source>
</evidence>
<feature type="compositionally biased region" description="Basic and acidic residues" evidence="6">
    <location>
        <begin position="64"/>
        <end position="77"/>
    </location>
</feature>
<feature type="compositionally biased region" description="Basic and acidic residues" evidence="6">
    <location>
        <begin position="405"/>
        <end position="415"/>
    </location>
</feature>
<dbReference type="SMART" id="SM01019">
    <property type="entry name" value="B3"/>
    <property type="match status" value="2"/>
</dbReference>
<feature type="region of interest" description="Disordered" evidence="6">
    <location>
        <begin position="57"/>
        <end position="98"/>
    </location>
</feature>
<evidence type="ECO:0000256" key="3">
    <source>
        <dbReference type="ARBA" id="ARBA00023125"/>
    </source>
</evidence>
<evidence type="ECO:0000256" key="6">
    <source>
        <dbReference type="SAM" id="MobiDB-lite"/>
    </source>
</evidence>
<evidence type="ECO:0000256" key="1">
    <source>
        <dbReference type="ARBA" id="ARBA00004123"/>
    </source>
</evidence>
<dbReference type="PROSITE" id="PS50863">
    <property type="entry name" value="B3"/>
    <property type="match status" value="2"/>
</dbReference>
<feature type="compositionally biased region" description="Basic and acidic residues" evidence="6">
    <location>
        <begin position="514"/>
        <end position="533"/>
    </location>
</feature>
<dbReference type="CDD" id="cd10017">
    <property type="entry name" value="B3_DNA"/>
    <property type="match status" value="1"/>
</dbReference>
<proteinExistence type="predicted"/>
<feature type="compositionally biased region" description="Acidic residues" evidence="6">
    <location>
        <begin position="560"/>
        <end position="579"/>
    </location>
</feature>
<feature type="domain" description="TF-B3" evidence="7">
    <location>
        <begin position="306"/>
        <end position="382"/>
    </location>
</feature>
<dbReference type="InterPro" id="IPR015300">
    <property type="entry name" value="DNA-bd_pseudobarrel_sf"/>
</dbReference>
<comment type="subcellular location">
    <subcellularLocation>
        <location evidence="1">Nucleus</location>
    </subcellularLocation>
</comment>
<keyword evidence="3" id="KW-0238">DNA-binding</keyword>
<feature type="region of interest" description="Disordered" evidence="6">
    <location>
        <begin position="401"/>
        <end position="590"/>
    </location>
</feature>
<dbReference type="InterPro" id="IPR053333">
    <property type="entry name" value="Cytochrome_b6-f_sub7"/>
</dbReference>
<dbReference type="Pfam" id="PF02362">
    <property type="entry name" value="B3"/>
    <property type="match status" value="2"/>
</dbReference>
<name>A0A9Q1MY61_9SOLA</name>
<gene>
    <name evidence="8" type="ORF">K7X08_008823</name>
</gene>
<dbReference type="SUPFAM" id="SSF101936">
    <property type="entry name" value="DNA-binding pseudobarrel domain"/>
    <property type="match status" value="3"/>
</dbReference>
<dbReference type="EMBL" id="JAJAGQ010000001">
    <property type="protein sequence ID" value="KAJ8572312.1"/>
    <property type="molecule type" value="Genomic_DNA"/>
</dbReference>
<dbReference type="OrthoDB" id="1094641at2759"/>